<feature type="domain" description="cGMP-dependent protein kinase interacting" evidence="5">
    <location>
        <begin position="200"/>
        <end position="294"/>
    </location>
</feature>
<keyword evidence="3" id="KW-0175">Coiled coil</keyword>
<evidence type="ECO:0000256" key="4">
    <source>
        <dbReference type="SAM" id="MobiDB-lite"/>
    </source>
</evidence>
<dbReference type="GO" id="GO:0005737">
    <property type="term" value="C:cytoplasm"/>
    <property type="evidence" value="ECO:0007669"/>
    <property type="project" value="TreeGrafter"/>
</dbReference>
<keyword evidence="7" id="KW-1185">Reference proteome</keyword>
<dbReference type="PANTHER" id="PTHR24179">
    <property type="entry name" value="PROTEIN PHOSPHATASE 1 REGULATORY SUBUNIT 12"/>
    <property type="match status" value="1"/>
</dbReference>
<feature type="region of interest" description="Disordered" evidence="4">
    <location>
        <begin position="1"/>
        <end position="24"/>
    </location>
</feature>
<dbReference type="Pfam" id="PF15898">
    <property type="entry name" value="PRKG1_interact"/>
    <property type="match status" value="1"/>
</dbReference>
<protein>
    <recommendedName>
        <fullName evidence="5">cGMP-dependent protein kinase interacting domain-containing protein</fullName>
    </recommendedName>
</protein>
<feature type="compositionally biased region" description="Polar residues" evidence="4">
    <location>
        <begin position="11"/>
        <end position="24"/>
    </location>
</feature>
<evidence type="ECO:0000313" key="7">
    <source>
        <dbReference type="Proteomes" id="UP000494106"/>
    </source>
</evidence>
<evidence type="ECO:0000256" key="3">
    <source>
        <dbReference type="SAM" id="Coils"/>
    </source>
</evidence>
<organism evidence="6 7">
    <name type="scientific">Arctia plantaginis</name>
    <name type="common">Wood tiger moth</name>
    <name type="synonym">Phalaena plantaginis</name>
    <dbReference type="NCBI Taxonomy" id="874455"/>
    <lineage>
        <taxon>Eukaryota</taxon>
        <taxon>Metazoa</taxon>
        <taxon>Ecdysozoa</taxon>
        <taxon>Arthropoda</taxon>
        <taxon>Hexapoda</taxon>
        <taxon>Insecta</taxon>
        <taxon>Pterygota</taxon>
        <taxon>Neoptera</taxon>
        <taxon>Endopterygota</taxon>
        <taxon>Lepidoptera</taxon>
        <taxon>Glossata</taxon>
        <taxon>Ditrysia</taxon>
        <taxon>Noctuoidea</taxon>
        <taxon>Erebidae</taxon>
        <taxon>Arctiinae</taxon>
        <taxon>Arctia</taxon>
    </lineage>
</organism>
<keyword evidence="1" id="KW-0217">Developmental protein</keyword>
<evidence type="ECO:0000256" key="2">
    <source>
        <dbReference type="ARBA" id="ARBA00022737"/>
    </source>
</evidence>
<comment type="caution">
    <text evidence="6">The sequence shown here is derived from an EMBL/GenBank/DDBJ whole genome shotgun (WGS) entry which is preliminary data.</text>
</comment>
<dbReference type="Proteomes" id="UP000494106">
    <property type="component" value="Unassembled WGS sequence"/>
</dbReference>
<feature type="region of interest" description="Disordered" evidence="4">
    <location>
        <begin position="115"/>
        <end position="174"/>
    </location>
</feature>
<gene>
    <name evidence="6" type="ORF">APLA_LOCUS2773</name>
</gene>
<dbReference type="PANTHER" id="PTHR24179:SF21">
    <property type="entry name" value="MYOSIN BINDING SUBUNIT, ISOFORM O"/>
    <property type="match status" value="1"/>
</dbReference>
<dbReference type="OrthoDB" id="539213at2759"/>
<dbReference type="InterPro" id="IPR051226">
    <property type="entry name" value="PP1_Regulatory_Subunit"/>
</dbReference>
<keyword evidence="2" id="KW-0677">Repeat</keyword>
<feature type="coiled-coil region" evidence="3">
    <location>
        <begin position="205"/>
        <end position="296"/>
    </location>
</feature>
<dbReference type="InterPro" id="IPR031775">
    <property type="entry name" value="PRKG1_interact"/>
</dbReference>
<evidence type="ECO:0000256" key="1">
    <source>
        <dbReference type="ARBA" id="ARBA00022473"/>
    </source>
</evidence>
<dbReference type="EMBL" id="CADEBC010000208">
    <property type="protein sequence ID" value="CAB3226249.1"/>
    <property type="molecule type" value="Genomic_DNA"/>
</dbReference>
<evidence type="ECO:0000259" key="5">
    <source>
        <dbReference type="Pfam" id="PF15898"/>
    </source>
</evidence>
<sequence length="299" mass="33203">MSRKQDRYTSRPRSLTSHYSSSPSVLNTMLGSQYNPYTASNYSNYSASAYRNYNPYSVGLGRPSSNLGIYGGTSSGYGGVYLSGSSLSSLNLMTPVLKKLDKRLLASKKDFKPKPVPLAKAQDPVDVPEEPLGVVEVPPVRPERKSRSNKASNLDKERSRSLSSLETAGGLGSRSLSLNSLASDGYCSGSERTEESDDKDYKALYEASASEVRRLRALLQTSEQQLREARATITRLTQVNQNSLSEIEKREKRAMERKLSEMEEELKQLQKLKAENERLRAENRALTRVVSKLTNSATK</sequence>
<dbReference type="GO" id="GO:0019901">
    <property type="term" value="F:protein kinase binding"/>
    <property type="evidence" value="ECO:0007669"/>
    <property type="project" value="InterPro"/>
</dbReference>
<reference evidence="6 7" key="1">
    <citation type="submission" date="2020-04" db="EMBL/GenBank/DDBJ databases">
        <authorList>
            <person name="Wallbank WR R."/>
            <person name="Pardo Diaz C."/>
            <person name="Kozak K."/>
            <person name="Martin S."/>
            <person name="Jiggins C."/>
            <person name="Moest M."/>
            <person name="Warren A I."/>
            <person name="Byers J.R.P. K."/>
            <person name="Montejo-Kovacevich G."/>
            <person name="Yen C E."/>
        </authorList>
    </citation>
    <scope>NUCLEOTIDE SEQUENCE [LARGE SCALE GENOMIC DNA]</scope>
</reference>
<dbReference type="Gene3D" id="6.10.250.1820">
    <property type="match status" value="1"/>
</dbReference>
<name>A0A8S0Z090_ARCPL</name>
<dbReference type="GO" id="GO:0004857">
    <property type="term" value="F:enzyme inhibitor activity"/>
    <property type="evidence" value="ECO:0007669"/>
    <property type="project" value="TreeGrafter"/>
</dbReference>
<dbReference type="AlphaFoldDB" id="A0A8S0Z090"/>
<dbReference type="GO" id="GO:0019208">
    <property type="term" value="F:phosphatase regulator activity"/>
    <property type="evidence" value="ECO:0007669"/>
    <property type="project" value="TreeGrafter"/>
</dbReference>
<evidence type="ECO:0000313" key="6">
    <source>
        <dbReference type="EMBL" id="CAB3226249.1"/>
    </source>
</evidence>
<accession>A0A8S0Z090</accession>
<proteinExistence type="predicted"/>